<comment type="caution">
    <text evidence="1">The sequence shown here is derived from an EMBL/GenBank/DDBJ whole genome shotgun (WGS) entry which is preliminary data.</text>
</comment>
<name>A0ACC2PD74_9HYME</name>
<accession>A0ACC2PD74</accession>
<keyword evidence="2" id="KW-1185">Reference proteome</keyword>
<gene>
    <name evidence="1" type="ORF">QAD02_017200</name>
</gene>
<evidence type="ECO:0000313" key="1">
    <source>
        <dbReference type="EMBL" id="KAJ8681413.1"/>
    </source>
</evidence>
<sequence>MSSEVKLICARVSPKWIFVVMGFMAVFCAFAMRLCLPLTLPKMAKTPKKHSEVISRDRCPIETSTPLFGALDILRSNHIGNETQQFGTRNETAIEDETYEWSEHTQGIILGSFYVGYVPSHLPGGLLAEHFGGKHVVGLGMLGTGLITLMTAPVIRLSGWSGLAVLRALAGLCEGVVFPGLSTMLANWVPPSQRASLSSLVFNGASLGILLFSALIGPMVRAWGWPGPFYTWGTVSCIWWVGWCALCHSSPQRHPCIAEAERRQLEIEMRECAVKERAPSVPWSRMLTSGPFWALVVATAGRDWAGYTCMSDLPKYEMGVLRFTVDEIGMLYVYSQILSLVASMTLSWFTDWSIERGIFSRTGARKLMTSIGLTGFGLGNLLSYFAGCDKTLYATFLLVAMTAGSAGFPGIKANALDLAPNYAGTIMAISHGIAGLCGIAAPYLVGVIVPNQTLSEWGLVFRIMLIVTVLANIFFLIFASGEIQEWNEHKERNCDSVEKTKESEKLMRLNTINLISSKNTGYVQSLQKR</sequence>
<dbReference type="Proteomes" id="UP001239111">
    <property type="component" value="Chromosome 2"/>
</dbReference>
<protein>
    <submittedName>
        <fullName evidence="1">Uncharacterized protein</fullName>
    </submittedName>
</protein>
<proteinExistence type="predicted"/>
<reference evidence="1" key="1">
    <citation type="submission" date="2023-04" db="EMBL/GenBank/DDBJ databases">
        <title>A chromosome-level genome assembly of the parasitoid wasp Eretmocerus hayati.</title>
        <authorList>
            <person name="Zhong Y."/>
            <person name="Liu S."/>
            <person name="Liu Y."/>
        </authorList>
    </citation>
    <scope>NUCLEOTIDE SEQUENCE</scope>
    <source>
        <strain evidence="1">ZJU_SS_LIU_2023</strain>
    </source>
</reference>
<organism evidence="1 2">
    <name type="scientific">Eretmocerus hayati</name>
    <dbReference type="NCBI Taxonomy" id="131215"/>
    <lineage>
        <taxon>Eukaryota</taxon>
        <taxon>Metazoa</taxon>
        <taxon>Ecdysozoa</taxon>
        <taxon>Arthropoda</taxon>
        <taxon>Hexapoda</taxon>
        <taxon>Insecta</taxon>
        <taxon>Pterygota</taxon>
        <taxon>Neoptera</taxon>
        <taxon>Endopterygota</taxon>
        <taxon>Hymenoptera</taxon>
        <taxon>Apocrita</taxon>
        <taxon>Proctotrupomorpha</taxon>
        <taxon>Chalcidoidea</taxon>
        <taxon>Aphelinidae</taxon>
        <taxon>Aphelininae</taxon>
        <taxon>Eretmocerus</taxon>
    </lineage>
</organism>
<dbReference type="EMBL" id="CM056742">
    <property type="protein sequence ID" value="KAJ8681413.1"/>
    <property type="molecule type" value="Genomic_DNA"/>
</dbReference>
<evidence type="ECO:0000313" key="2">
    <source>
        <dbReference type="Proteomes" id="UP001239111"/>
    </source>
</evidence>